<evidence type="ECO:0000313" key="1">
    <source>
        <dbReference type="EMBL" id="KAJ2995405.1"/>
    </source>
</evidence>
<keyword evidence="2" id="KW-1185">Reference proteome</keyword>
<gene>
    <name evidence="1" type="ORF">NUW58_g1275</name>
</gene>
<protein>
    <submittedName>
        <fullName evidence="1">Uncharacterized protein</fullName>
    </submittedName>
</protein>
<reference evidence="1" key="1">
    <citation type="submission" date="2022-10" db="EMBL/GenBank/DDBJ databases">
        <title>Genome Sequence of Xylaria curta.</title>
        <authorList>
            <person name="Buettner E."/>
        </authorList>
    </citation>
    <scope>NUCLEOTIDE SEQUENCE</scope>
    <source>
        <strain evidence="1">Babe10</strain>
    </source>
</reference>
<sequence>MLPGRFHSRSAVDTATESVFQENHQVACIISRDSSINTASAPLQKRAKAWNEYAAFFEGDIPSSCNTGGDSLCPVLCLKARTGKGPIEVNVAEAGQGKPKETRYQRFDLFLIDTWVSEVFWCVVTIALLIGMSAILATHQGIPQPQWPYGISINTIVSLLVGAMGGAMASVLSACIGQTKWQWLASQRALSDIEIFDQATRDLWGKLQLLKHGYWREHHLANCGCLIALGALAIGPFTQQIVQYYNCFSVSANHIAWLPRVNNYTDGSIVYGGHSQLDPRMASAIYAGVLNPREVDAGAIKTFRCDSGNCTLPQFSTLGMCSSCHEILELIHSNKTFPGYWLDNWANDPKWHWSRGEARIGWTNESRTTHYAYTPYTMISTRKTLGFDPSISDTPFDDLITLDFMTLNINGTCNTTMKETETCAKHPWAVRCSLYPCIKTFDAKIINSVLSEDLVSSFPMKKSNISAVEVTTSKNLTWSFAVNTRLRHGQRVDCNPSSIPTTNNTVPITVNMTSPVSSEEAVTWYPEDCVYSLGYPAALATNQFLSVLFDENSLESPSGSVTDLYGNYWLKTFYNNGMANLSSANVYFGSLAGEITASMRQNGQSAVLAEVVGLVLESDTCIRIQWPWLTLPVFFVLATLGYLFSTIMLSTWRGAWKTSFLAAVFFGADNAALGPIKPEFLQSGMIEAAKNMQVQLHVDE</sequence>
<name>A0ACC1PKV0_9PEZI</name>
<dbReference type="Proteomes" id="UP001143856">
    <property type="component" value="Unassembled WGS sequence"/>
</dbReference>
<proteinExistence type="predicted"/>
<organism evidence="1 2">
    <name type="scientific">Xylaria curta</name>
    <dbReference type="NCBI Taxonomy" id="42375"/>
    <lineage>
        <taxon>Eukaryota</taxon>
        <taxon>Fungi</taxon>
        <taxon>Dikarya</taxon>
        <taxon>Ascomycota</taxon>
        <taxon>Pezizomycotina</taxon>
        <taxon>Sordariomycetes</taxon>
        <taxon>Xylariomycetidae</taxon>
        <taxon>Xylariales</taxon>
        <taxon>Xylariaceae</taxon>
        <taxon>Xylaria</taxon>
    </lineage>
</organism>
<evidence type="ECO:0000313" key="2">
    <source>
        <dbReference type="Proteomes" id="UP001143856"/>
    </source>
</evidence>
<accession>A0ACC1PKV0</accession>
<dbReference type="EMBL" id="JAPDGR010000134">
    <property type="protein sequence ID" value="KAJ2995405.1"/>
    <property type="molecule type" value="Genomic_DNA"/>
</dbReference>
<comment type="caution">
    <text evidence="1">The sequence shown here is derived from an EMBL/GenBank/DDBJ whole genome shotgun (WGS) entry which is preliminary data.</text>
</comment>